<reference evidence="2" key="1">
    <citation type="submission" date="2023-01" db="EMBL/GenBank/DDBJ databases">
        <title>Genome assembly of the deep-sea coral Lophelia pertusa.</title>
        <authorList>
            <person name="Herrera S."/>
            <person name="Cordes E."/>
        </authorList>
    </citation>
    <scope>NUCLEOTIDE SEQUENCE</scope>
    <source>
        <strain evidence="2">USNM1676648</strain>
        <tissue evidence="2">Polyp</tissue>
    </source>
</reference>
<dbReference type="OrthoDB" id="5972107at2759"/>
<gene>
    <name evidence="2" type="ORF">OS493_025200</name>
</gene>
<feature type="compositionally biased region" description="Low complexity" evidence="1">
    <location>
        <begin position="452"/>
        <end position="467"/>
    </location>
</feature>
<feature type="region of interest" description="Disordered" evidence="1">
    <location>
        <begin position="441"/>
        <end position="491"/>
    </location>
</feature>
<keyword evidence="3" id="KW-1185">Reference proteome</keyword>
<evidence type="ECO:0000313" key="2">
    <source>
        <dbReference type="EMBL" id="KAJ7383876.1"/>
    </source>
</evidence>
<feature type="compositionally biased region" description="Low complexity" evidence="1">
    <location>
        <begin position="219"/>
        <end position="230"/>
    </location>
</feature>
<feature type="compositionally biased region" description="Polar residues" evidence="1">
    <location>
        <begin position="441"/>
        <end position="451"/>
    </location>
</feature>
<dbReference type="AlphaFoldDB" id="A0A9X0D263"/>
<organism evidence="2 3">
    <name type="scientific">Desmophyllum pertusum</name>
    <dbReference type="NCBI Taxonomy" id="174260"/>
    <lineage>
        <taxon>Eukaryota</taxon>
        <taxon>Metazoa</taxon>
        <taxon>Cnidaria</taxon>
        <taxon>Anthozoa</taxon>
        <taxon>Hexacorallia</taxon>
        <taxon>Scleractinia</taxon>
        <taxon>Caryophylliina</taxon>
        <taxon>Caryophylliidae</taxon>
        <taxon>Desmophyllum</taxon>
    </lineage>
</organism>
<name>A0A9X0D263_9CNID</name>
<comment type="caution">
    <text evidence="2">The sequence shown here is derived from an EMBL/GenBank/DDBJ whole genome shotgun (WGS) entry which is preliminary data.</text>
</comment>
<feature type="compositionally biased region" description="Polar residues" evidence="1">
    <location>
        <begin position="192"/>
        <end position="201"/>
    </location>
</feature>
<evidence type="ECO:0000313" key="3">
    <source>
        <dbReference type="Proteomes" id="UP001163046"/>
    </source>
</evidence>
<dbReference type="Proteomes" id="UP001163046">
    <property type="component" value="Unassembled WGS sequence"/>
</dbReference>
<sequence length="491" mass="50335">MEIENPSAKFAAAKKTSVIILRSMNEDLTTKAGGGNLSLANVHSSPQGLVTKASDNGGVPINGQTKDGQSGATAAGLACQAPLIDDSLIAADDDMGFPLISAVYSLAANGNQQNGEQSQVYPSKTGSPQIINLGKAVSPASSFVIKEGNLPSSESIRAKLSNGIPSSAFQNKLTPSIHNIVSASVGSNTLQNTLVKSPSETTRSEGILTPESHERKTSPQAPDARARPQPTLSSTGANLHSSGNVLQLVKLVDSVPKQGAQTIHLLKTTTDNPAKPITQLPRHIAMKQPGTTSSIVLNLKPGEPLPKAIKLLGPDGKSVVVLSLTDGGKPLASPVTQTGGKIFIPISPSISSSLASKQVNFVNTVVNVSSGQVPIAPHPGRTTVLSPTGISAPVLLSVSDSSALQKPLVVSTVVGATRTSVAGSVSNTPETRLPVIVRSSTVPSTTLGSRDSLSTSTATLPTAITPSEAKPSTSSVDKQTGLSPKRQGFRD</sequence>
<dbReference type="EMBL" id="MU825893">
    <property type="protein sequence ID" value="KAJ7383876.1"/>
    <property type="molecule type" value="Genomic_DNA"/>
</dbReference>
<feature type="region of interest" description="Disordered" evidence="1">
    <location>
        <begin position="192"/>
        <end position="239"/>
    </location>
</feature>
<proteinExistence type="predicted"/>
<accession>A0A9X0D263</accession>
<protein>
    <submittedName>
        <fullName evidence="2">Uncharacterized protein</fullName>
    </submittedName>
</protein>
<evidence type="ECO:0000256" key="1">
    <source>
        <dbReference type="SAM" id="MobiDB-lite"/>
    </source>
</evidence>
<feature type="compositionally biased region" description="Polar residues" evidence="1">
    <location>
        <begin position="470"/>
        <end position="482"/>
    </location>
</feature>